<feature type="compositionally biased region" description="Polar residues" evidence="1">
    <location>
        <begin position="1"/>
        <end position="16"/>
    </location>
</feature>
<name>A0A7S0M146_9CRYP</name>
<dbReference type="AlphaFoldDB" id="A0A7S0M146"/>
<gene>
    <name evidence="3" type="ORF">CCUR1050_LOCUS5935</name>
</gene>
<evidence type="ECO:0000313" key="3">
    <source>
        <dbReference type="EMBL" id="CAD8628256.1"/>
    </source>
</evidence>
<evidence type="ECO:0000256" key="2">
    <source>
        <dbReference type="SAM" id="Phobius"/>
    </source>
</evidence>
<sequence>MNLNVDMSAGSSTPNRPSLRRAASENSIQQPGVPSLTLSQGAFAAVILGSLAFVPLYGIGVFFKGYSKMPMIYAGLVGFIAAELAGRHNVFGLVEDEQPT</sequence>
<dbReference type="EMBL" id="HBEZ01010801">
    <property type="protein sequence ID" value="CAD8628256.1"/>
    <property type="molecule type" value="Transcribed_RNA"/>
</dbReference>
<keyword evidence="2" id="KW-0812">Transmembrane</keyword>
<reference evidence="3" key="1">
    <citation type="submission" date="2021-01" db="EMBL/GenBank/DDBJ databases">
        <authorList>
            <person name="Corre E."/>
            <person name="Pelletier E."/>
            <person name="Niang G."/>
            <person name="Scheremetjew M."/>
            <person name="Finn R."/>
            <person name="Kale V."/>
            <person name="Holt S."/>
            <person name="Cochrane G."/>
            <person name="Meng A."/>
            <person name="Brown T."/>
            <person name="Cohen L."/>
        </authorList>
    </citation>
    <scope>NUCLEOTIDE SEQUENCE</scope>
    <source>
        <strain evidence="3">CCAP979/52</strain>
    </source>
</reference>
<feature type="transmembrane region" description="Helical" evidence="2">
    <location>
        <begin position="42"/>
        <end position="63"/>
    </location>
</feature>
<organism evidence="3">
    <name type="scientific">Cryptomonas curvata</name>
    <dbReference type="NCBI Taxonomy" id="233186"/>
    <lineage>
        <taxon>Eukaryota</taxon>
        <taxon>Cryptophyceae</taxon>
        <taxon>Cryptomonadales</taxon>
        <taxon>Cryptomonadaceae</taxon>
        <taxon>Cryptomonas</taxon>
    </lineage>
</organism>
<keyword evidence="2" id="KW-1133">Transmembrane helix</keyword>
<evidence type="ECO:0000256" key="1">
    <source>
        <dbReference type="SAM" id="MobiDB-lite"/>
    </source>
</evidence>
<protein>
    <submittedName>
        <fullName evidence="3">Uncharacterized protein</fullName>
    </submittedName>
</protein>
<proteinExistence type="predicted"/>
<keyword evidence="2" id="KW-0472">Membrane</keyword>
<accession>A0A7S0M146</accession>
<feature type="region of interest" description="Disordered" evidence="1">
    <location>
        <begin position="1"/>
        <end position="30"/>
    </location>
</feature>